<feature type="compositionally biased region" description="Basic and acidic residues" evidence="1">
    <location>
        <begin position="110"/>
        <end position="138"/>
    </location>
</feature>
<comment type="caution">
    <text evidence="2">The sequence shown here is derived from an EMBL/GenBank/DDBJ whole genome shotgun (WGS) entry which is preliminary data.</text>
</comment>
<proteinExistence type="predicted"/>
<dbReference type="AlphaFoldDB" id="A0A5B7EMC6"/>
<gene>
    <name evidence="2" type="ORF">E2C01_029047</name>
</gene>
<dbReference type="EMBL" id="VSRR010003313">
    <property type="protein sequence ID" value="MPC35621.1"/>
    <property type="molecule type" value="Genomic_DNA"/>
</dbReference>
<organism evidence="2 3">
    <name type="scientific">Portunus trituberculatus</name>
    <name type="common">Swimming crab</name>
    <name type="synonym">Neptunus trituberculatus</name>
    <dbReference type="NCBI Taxonomy" id="210409"/>
    <lineage>
        <taxon>Eukaryota</taxon>
        <taxon>Metazoa</taxon>
        <taxon>Ecdysozoa</taxon>
        <taxon>Arthropoda</taxon>
        <taxon>Crustacea</taxon>
        <taxon>Multicrustacea</taxon>
        <taxon>Malacostraca</taxon>
        <taxon>Eumalacostraca</taxon>
        <taxon>Eucarida</taxon>
        <taxon>Decapoda</taxon>
        <taxon>Pleocyemata</taxon>
        <taxon>Brachyura</taxon>
        <taxon>Eubrachyura</taxon>
        <taxon>Portunoidea</taxon>
        <taxon>Portunidae</taxon>
        <taxon>Portuninae</taxon>
        <taxon>Portunus</taxon>
    </lineage>
</organism>
<keyword evidence="3" id="KW-1185">Reference proteome</keyword>
<name>A0A5B7EMC6_PORTR</name>
<evidence type="ECO:0000313" key="3">
    <source>
        <dbReference type="Proteomes" id="UP000324222"/>
    </source>
</evidence>
<evidence type="ECO:0000256" key="1">
    <source>
        <dbReference type="SAM" id="MobiDB-lite"/>
    </source>
</evidence>
<sequence length="144" mass="15705">MLVSTPPRWFLRRPDGALTLTVAHLACSPAPCLSKPLPSPTSVLPSPSPLSSLPRAVSISFHHSSQHIKHHLHCANFGPVIDQLQLLLHVATICTGFSYGRGEHLEPSAKSLAHETRRGWRRRSETAKEGRCRADRDGTGCGYG</sequence>
<evidence type="ECO:0000313" key="2">
    <source>
        <dbReference type="EMBL" id="MPC35621.1"/>
    </source>
</evidence>
<accession>A0A5B7EMC6</accession>
<feature type="region of interest" description="Disordered" evidence="1">
    <location>
        <begin position="110"/>
        <end position="144"/>
    </location>
</feature>
<protein>
    <submittedName>
        <fullName evidence="2">Uncharacterized protein</fullName>
    </submittedName>
</protein>
<reference evidence="2 3" key="1">
    <citation type="submission" date="2019-05" db="EMBL/GenBank/DDBJ databases">
        <title>Another draft genome of Portunus trituberculatus and its Hox gene families provides insights of decapod evolution.</title>
        <authorList>
            <person name="Jeong J.-H."/>
            <person name="Song I."/>
            <person name="Kim S."/>
            <person name="Choi T."/>
            <person name="Kim D."/>
            <person name="Ryu S."/>
            <person name="Kim W."/>
        </authorList>
    </citation>
    <scope>NUCLEOTIDE SEQUENCE [LARGE SCALE GENOMIC DNA]</scope>
    <source>
        <tissue evidence="2">Muscle</tissue>
    </source>
</reference>
<dbReference type="Proteomes" id="UP000324222">
    <property type="component" value="Unassembled WGS sequence"/>
</dbReference>